<sequence length="682" mass="76794">MAIATAVAAYVLTTTGFALHLSTVRIGMGYSNMRDLLTSFSPSLDFSLSVLATIELRHGSLMSITFAASTPTRTTTTCGSLLQELQEIWDVIGESDSERDKMLLQLEQECLDIYRRKVEKTRKYKADLNESLAEAEAEISYLISALGEQASVPRGNVKSTLKERISAIKPILDDLRLKKEKRIKEFSETQLQIGQIRADISGNGQFVISAESHVNEGDLTVKKLGELKSQLQELQYEKTLRLQKVDNHIRTIHALSDVMSLDISKTVIEVHPSLGDPRNAQPKSISNETLARLTGLVQSLKQEKQQRLRKLQDLASTLIELWTLMNTSVQEQKRFDHVTCLISSSLDEVSKKGCLALDAIEQTEVEVERLNVLKVSKMKELVFQRQNELEEIYRGVHMDVDSATARQILISLMESENSVVMFCVLSTGNVDLSDLLSSMDDQIAKAKEQALSRKDILEKVEKWKHASGEEIWLDEYEMDENRYNAGRGAHINLKRAEKARILVSKIPSLVENLTAKVKAWEIEKGIPFLYEKASLLNMLEEYVVLRQEKEEEKRRSREQKRLQEQFAAEQEALYGSRPTVKKPLPLSQSTNANTVAGTPTGRRSGLGTPSGGRHGISGAKDRRRDSGKVAALHDFSDRLRWLIFLFSDQLRCPAGRSDLPLLRFTLSRIPSFKVKAFSSDCK</sequence>
<reference evidence="1 2" key="1">
    <citation type="journal article" date="2021" name="Hortic Res">
        <title>High-quality reference genome and annotation aids understanding of berry development for evergreen blueberry (Vaccinium darrowii).</title>
        <authorList>
            <person name="Yu J."/>
            <person name="Hulse-Kemp A.M."/>
            <person name="Babiker E."/>
            <person name="Staton M."/>
        </authorList>
    </citation>
    <scope>NUCLEOTIDE SEQUENCE [LARGE SCALE GENOMIC DNA]</scope>
    <source>
        <strain evidence="2">cv. NJ 8807/NJ 8810</strain>
        <tissue evidence="1">Young leaf</tissue>
    </source>
</reference>
<gene>
    <name evidence="1" type="ORF">Vadar_004575</name>
</gene>
<evidence type="ECO:0000313" key="1">
    <source>
        <dbReference type="EMBL" id="KAH7862417.1"/>
    </source>
</evidence>
<proteinExistence type="predicted"/>
<dbReference type="Proteomes" id="UP000828048">
    <property type="component" value="Chromosome 12"/>
</dbReference>
<protein>
    <submittedName>
        <fullName evidence="1">Uncharacterized protein</fullName>
    </submittedName>
</protein>
<name>A0ACB7Z9Y6_9ERIC</name>
<accession>A0ACB7Z9Y6</accession>
<comment type="caution">
    <text evidence="1">The sequence shown here is derived from an EMBL/GenBank/DDBJ whole genome shotgun (WGS) entry which is preliminary data.</text>
</comment>
<dbReference type="EMBL" id="CM037162">
    <property type="protein sequence ID" value="KAH7862417.1"/>
    <property type="molecule type" value="Genomic_DNA"/>
</dbReference>
<evidence type="ECO:0000313" key="2">
    <source>
        <dbReference type="Proteomes" id="UP000828048"/>
    </source>
</evidence>
<keyword evidence="2" id="KW-1185">Reference proteome</keyword>
<organism evidence="1 2">
    <name type="scientific">Vaccinium darrowii</name>
    <dbReference type="NCBI Taxonomy" id="229202"/>
    <lineage>
        <taxon>Eukaryota</taxon>
        <taxon>Viridiplantae</taxon>
        <taxon>Streptophyta</taxon>
        <taxon>Embryophyta</taxon>
        <taxon>Tracheophyta</taxon>
        <taxon>Spermatophyta</taxon>
        <taxon>Magnoliopsida</taxon>
        <taxon>eudicotyledons</taxon>
        <taxon>Gunneridae</taxon>
        <taxon>Pentapetalae</taxon>
        <taxon>asterids</taxon>
        <taxon>Ericales</taxon>
        <taxon>Ericaceae</taxon>
        <taxon>Vaccinioideae</taxon>
        <taxon>Vaccinieae</taxon>
        <taxon>Vaccinium</taxon>
    </lineage>
</organism>